<evidence type="ECO:0000313" key="8">
    <source>
        <dbReference type="EMBL" id="TJY40921.1"/>
    </source>
</evidence>
<dbReference type="PANTHER" id="PTHR35007">
    <property type="entry name" value="INTEGRAL MEMBRANE PROTEIN-RELATED"/>
    <property type="match status" value="1"/>
</dbReference>
<keyword evidence="5 6" id="KW-0472">Membrane</keyword>
<dbReference type="PANTHER" id="PTHR35007:SF1">
    <property type="entry name" value="PILUS ASSEMBLY PROTEIN"/>
    <property type="match status" value="1"/>
</dbReference>
<reference evidence="8 9" key="1">
    <citation type="submission" date="2019-04" db="EMBL/GenBank/DDBJ databases">
        <title>Cohnella sp. nov., isolated from soil.</title>
        <authorList>
            <person name="Kim W."/>
        </authorList>
    </citation>
    <scope>NUCLEOTIDE SEQUENCE [LARGE SCALE GENOMIC DNA]</scope>
    <source>
        <strain evidence="8 9">CAU 1483</strain>
    </source>
</reference>
<feature type="domain" description="Type II secretion system protein GspF" evidence="7">
    <location>
        <begin position="74"/>
        <end position="205"/>
    </location>
</feature>
<evidence type="ECO:0000259" key="7">
    <source>
        <dbReference type="Pfam" id="PF00482"/>
    </source>
</evidence>
<dbReference type="Proteomes" id="UP000309673">
    <property type="component" value="Unassembled WGS sequence"/>
</dbReference>
<organism evidence="8 9">
    <name type="scientific">Cohnella pontilimi</name>
    <dbReference type="NCBI Taxonomy" id="2564100"/>
    <lineage>
        <taxon>Bacteria</taxon>
        <taxon>Bacillati</taxon>
        <taxon>Bacillota</taxon>
        <taxon>Bacilli</taxon>
        <taxon>Bacillales</taxon>
        <taxon>Paenibacillaceae</taxon>
        <taxon>Cohnella</taxon>
    </lineage>
</organism>
<dbReference type="GO" id="GO:0005886">
    <property type="term" value="C:plasma membrane"/>
    <property type="evidence" value="ECO:0007669"/>
    <property type="project" value="UniProtKB-SubCell"/>
</dbReference>
<evidence type="ECO:0000256" key="5">
    <source>
        <dbReference type="ARBA" id="ARBA00023136"/>
    </source>
</evidence>
<keyword evidence="3 6" id="KW-0812">Transmembrane</keyword>
<dbReference type="AlphaFoldDB" id="A0A4U0F8G6"/>
<feature type="transmembrane region" description="Helical" evidence="6">
    <location>
        <begin position="38"/>
        <end position="54"/>
    </location>
</feature>
<comment type="subcellular location">
    <subcellularLocation>
        <location evidence="1">Cell membrane</location>
        <topology evidence="1">Multi-pass membrane protein</topology>
    </subcellularLocation>
</comment>
<feature type="transmembrane region" description="Helical" evidence="6">
    <location>
        <begin position="193"/>
        <end position="213"/>
    </location>
</feature>
<dbReference type="RefSeq" id="WP_136778550.1">
    <property type="nucleotide sequence ID" value="NZ_SUPK01000007.1"/>
</dbReference>
<accession>A0A4U0F8G6</accession>
<evidence type="ECO:0000256" key="4">
    <source>
        <dbReference type="ARBA" id="ARBA00022989"/>
    </source>
</evidence>
<keyword evidence="9" id="KW-1185">Reference proteome</keyword>
<dbReference type="EMBL" id="SUPK01000007">
    <property type="protein sequence ID" value="TJY40921.1"/>
    <property type="molecule type" value="Genomic_DNA"/>
</dbReference>
<feature type="transmembrane region" description="Helical" evidence="6">
    <location>
        <begin position="219"/>
        <end position="240"/>
    </location>
</feature>
<keyword evidence="4 6" id="KW-1133">Transmembrane helix</keyword>
<protein>
    <submittedName>
        <fullName evidence="8">Pilus assembly protein TadB</fullName>
    </submittedName>
</protein>
<evidence type="ECO:0000256" key="6">
    <source>
        <dbReference type="SAM" id="Phobius"/>
    </source>
</evidence>
<comment type="caution">
    <text evidence="8">The sequence shown here is derived from an EMBL/GenBank/DDBJ whole genome shotgun (WGS) entry which is preliminary data.</text>
</comment>
<evidence type="ECO:0000256" key="1">
    <source>
        <dbReference type="ARBA" id="ARBA00004651"/>
    </source>
</evidence>
<proteinExistence type="predicted"/>
<keyword evidence="2" id="KW-1003">Cell membrane</keyword>
<dbReference type="InterPro" id="IPR018076">
    <property type="entry name" value="T2SS_GspF_dom"/>
</dbReference>
<name>A0A4U0F8G6_9BACL</name>
<evidence type="ECO:0000256" key="2">
    <source>
        <dbReference type="ARBA" id="ARBA00022475"/>
    </source>
</evidence>
<gene>
    <name evidence="8" type="ORF">E5161_14485</name>
</gene>
<sequence length="247" mass="28357">MTTDYSRYILTRRQYVWALCFGCIISAAGMWILCRHSVAALACAPAGWLYPRFYRDRRCRMRKTKLRMQFKEMLQVLSSLLSAGRSVENAFYSLEGELVMLLGEARTDLLHEVRILTNRMRNGEPLESLLTDFAARSDLEEVRNFAEAFSISKRAGGDLVEIVRRTSQIIAETLEVEMEVSVLLSQKRFESRIMMAMPFAFIGFLGFFAPDYMAPLHQGFGWIVLAVCLLSLAACCWWMVRTMDIEV</sequence>
<evidence type="ECO:0000256" key="3">
    <source>
        <dbReference type="ARBA" id="ARBA00022692"/>
    </source>
</evidence>
<dbReference type="OrthoDB" id="9796142at2"/>
<evidence type="ECO:0000313" key="9">
    <source>
        <dbReference type="Proteomes" id="UP000309673"/>
    </source>
</evidence>
<dbReference type="Pfam" id="PF00482">
    <property type="entry name" value="T2SSF"/>
    <property type="match status" value="1"/>
</dbReference>
<feature type="transmembrane region" description="Helical" evidence="6">
    <location>
        <begin position="15"/>
        <end position="32"/>
    </location>
</feature>